<gene>
    <name evidence="1" type="ORF">NM688_g2185</name>
</gene>
<accession>A0ACC1T9J3</accession>
<name>A0ACC1T9J3_9APHY</name>
<dbReference type="Proteomes" id="UP001148662">
    <property type="component" value="Unassembled WGS sequence"/>
</dbReference>
<dbReference type="EMBL" id="JANHOG010000266">
    <property type="protein sequence ID" value="KAJ3556151.1"/>
    <property type="molecule type" value="Genomic_DNA"/>
</dbReference>
<keyword evidence="2" id="KW-1185">Reference proteome</keyword>
<evidence type="ECO:0000313" key="1">
    <source>
        <dbReference type="EMBL" id="KAJ3556151.1"/>
    </source>
</evidence>
<evidence type="ECO:0000313" key="2">
    <source>
        <dbReference type="Proteomes" id="UP001148662"/>
    </source>
</evidence>
<comment type="caution">
    <text evidence="1">The sequence shown here is derived from an EMBL/GenBank/DDBJ whole genome shotgun (WGS) entry which is preliminary data.</text>
</comment>
<sequence length="234" mass="25767">MPGSNSEGNSTQDTAVGIVVTAPSSPDIKSPGNDFRRNTAARIQTHEHTHHTMSGHTMNATSMSLSEAPSDDETSSRFEDLMSSTVLPPPGPAHFAARRAIWRRPVSFPPPSTEQSAKLVELLEREGPIDSDEVWNRGLDKIWKGVTGGGRLKRRLPMRYLIKILQAGWVRDGTWPRGYAAPEPDDELTIIEPEGTLDMPSTTTTPIPESANIPTSRLDGQTEDIWLRSSQRFS</sequence>
<organism evidence="1 2">
    <name type="scientific">Phlebia brevispora</name>
    <dbReference type="NCBI Taxonomy" id="194682"/>
    <lineage>
        <taxon>Eukaryota</taxon>
        <taxon>Fungi</taxon>
        <taxon>Dikarya</taxon>
        <taxon>Basidiomycota</taxon>
        <taxon>Agaricomycotina</taxon>
        <taxon>Agaricomycetes</taxon>
        <taxon>Polyporales</taxon>
        <taxon>Meruliaceae</taxon>
        <taxon>Phlebia</taxon>
    </lineage>
</organism>
<proteinExistence type="predicted"/>
<reference evidence="1" key="1">
    <citation type="submission" date="2022-07" db="EMBL/GenBank/DDBJ databases">
        <title>Genome Sequence of Phlebia brevispora.</title>
        <authorList>
            <person name="Buettner E."/>
        </authorList>
    </citation>
    <scope>NUCLEOTIDE SEQUENCE</scope>
    <source>
        <strain evidence="1">MPL23</strain>
    </source>
</reference>
<protein>
    <submittedName>
        <fullName evidence="1">Uncharacterized protein</fullName>
    </submittedName>
</protein>